<proteinExistence type="predicted"/>
<feature type="transmembrane region" description="Helical" evidence="1">
    <location>
        <begin position="29"/>
        <end position="49"/>
    </location>
</feature>
<gene>
    <name evidence="2" type="ORF">OB236_11980</name>
</gene>
<accession>A0ABT2UDW6</accession>
<protein>
    <submittedName>
        <fullName evidence="2">Uncharacterized protein</fullName>
    </submittedName>
</protein>
<keyword evidence="3" id="KW-1185">Reference proteome</keyword>
<evidence type="ECO:0000313" key="2">
    <source>
        <dbReference type="EMBL" id="MCU6792839.1"/>
    </source>
</evidence>
<dbReference type="Proteomes" id="UP001652445">
    <property type="component" value="Unassembled WGS sequence"/>
</dbReference>
<comment type="caution">
    <text evidence="2">The sequence shown here is derived from an EMBL/GenBank/DDBJ whole genome shotgun (WGS) entry which is preliminary data.</text>
</comment>
<dbReference type="RefSeq" id="WP_262684197.1">
    <property type="nucleotide sequence ID" value="NZ_JAOQIO010000034.1"/>
</dbReference>
<organism evidence="2 3">
    <name type="scientific">Paenibacillus baimaensis</name>
    <dbReference type="NCBI Taxonomy" id="2982185"/>
    <lineage>
        <taxon>Bacteria</taxon>
        <taxon>Bacillati</taxon>
        <taxon>Bacillota</taxon>
        <taxon>Bacilli</taxon>
        <taxon>Bacillales</taxon>
        <taxon>Paenibacillaceae</taxon>
        <taxon>Paenibacillus</taxon>
    </lineage>
</organism>
<keyword evidence="1" id="KW-0812">Transmembrane</keyword>
<dbReference type="EMBL" id="JAOQIO010000034">
    <property type="protein sequence ID" value="MCU6792839.1"/>
    <property type="molecule type" value="Genomic_DNA"/>
</dbReference>
<sequence length="51" mass="5353">MWIRIQLRTFVPTGAVARPIDITGAEDSFIAVLISALGVGCSGTMAVAFTQ</sequence>
<keyword evidence="1" id="KW-1133">Transmembrane helix</keyword>
<keyword evidence="1" id="KW-0472">Membrane</keyword>
<evidence type="ECO:0000256" key="1">
    <source>
        <dbReference type="SAM" id="Phobius"/>
    </source>
</evidence>
<evidence type="ECO:0000313" key="3">
    <source>
        <dbReference type="Proteomes" id="UP001652445"/>
    </source>
</evidence>
<reference evidence="2 3" key="1">
    <citation type="submission" date="2022-09" db="EMBL/GenBank/DDBJ databases">
        <authorList>
            <person name="Han X.L."/>
            <person name="Wang Q."/>
            <person name="Lu T."/>
        </authorList>
    </citation>
    <scope>NUCLEOTIDE SEQUENCE [LARGE SCALE GENOMIC DNA]</scope>
    <source>
        <strain evidence="2 3">WQ 127069</strain>
    </source>
</reference>
<name>A0ABT2UDW6_9BACL</name>